<name>A0A6A6JYQ8_HEVBR</name>
<dbReference type="Pfam" id="PF01899">
    <property type="entry name" value="MNHE"/>
    <property type="match status" value="1"/>
</dbReference>
<dbReference type="InterPro" id="IPR002758">
    <property type="entry name" value="Cation_antiport_E"/>
</dbReference>
<evidence type="ECO:0000313" key="1">
    <source>
        <dbReference type="EMBL" id="KAF2281722.1"/>
    </source>
</evidence>
<protein>
    <submittedName>
        <fullName evidence="1">Uncharacterized protein</fullName>
    </submittedName>
</protein>
<proteinExistence type="predicted"/>
<dbReference type="GO" id="GO:0016020">
    <property type="term" value="C:membrane"/>
    <property type="evidence" value="ECO:0007669"/>
    <property type="project" value="InterPro"/>
</dbReference>
<dbReference type="GO" id="GO:0008324">
    <property type="term" value="F:monoatomic cation transmembrane transporter activity"/>
    <property type="evidence" value="ECO:0007669"/>
    <property type="project" value="InterPro"/>
</dbReference>
<sequence length="129" mass="13888">MFHILANVLTCTFDPGITFLDVNHCNLATGTEAMLSAWFVTKRVCGAVASRNARDGIVPVVTLIDTQQDSELGAFMLANSITLTPGTVGMNVTRDYKVEVLALEESLIPGIADIDDRVNAMLRNCVTGE</sequence>
<dbReference type="AlphaFoldDB" id="A0A6A6JYQ8"/>
<gene>
    <name evidence="1" type="ORF">GH714_042546</name>
</gene>
<comment type="caution">
    <text evidence="1">The sequence shown here is derived from an EMBL/GenBank/DDBJ whole genome shotgun (WGS) entry which is preliminary data.</text>
</comment>
<dbReference type="Proteomes" id="UP000467840">
    <property type="component" value="Unassembled WGS sequence"/>
</dbReference>
<keyword evidence="2" id="KW-1185">Reference proteome</keyword>
<accession>A0A6A6JYQ8</accession>
<organism evidence="1 2">
    <name type="scientific">Hevea brasiliensis</name>
    <name type="common">Para rubber tree</name>
    <name type="synonym">Siphonia brasiliensis</name>
    <dbReference type="NCBI Taxonomy" id="3981"/>
    <lineage>
        <taxon>Eukaryota</taxon>
        <taxon>Viridiplantae</taxon>
        <taxon>Streptophyta</taxon>
        <taxon>Embryophyta</taxon>
        <taxon>Tracheophyta</taxon>
        <taxon>Spermatophyta</taxon>
        <taxon>Magnoliopsida</taxon>
        <taxon>eudicotyledons</taxon>
        <taxon>Gunneridae</taxon>
        <taxon>Pentapetalae</taxon>
        <taxon>rosids</taxon>
        <taxon>fabids</taxon>
        <taxon>Malpighiales</taxon>
        <taxon>Euphorbiaceae</taxon>
        <taxon>Crotonoideae</taxon>
        <taxon>Micrandreae</taxon>
        <taxon>Hevea</taxon>
    </lineage>
</organism>
<reference evidence="1 2" key="1">
    <citation type="journal article" date="2020" name="Mol. Plant">
        <title>The Chromosome-Based Rubber Tree Genome Provides New Insights into Spurge Genome Evolution and Rubber Biosynthesis.</title>
        <authorList>
            <person name="Liu J."/>
            <person name="Shi C."/>
            <person name="Shi C.C."/>
            <person name="Li W."/>
            <person name="Zhang Q.J."/>
            <person name="Zhang Y."/>
            <person name="Li K."/>
            <person name="Lu H.F."/>
            <person name="Shi C."/>
            <person name="Zhu S.T."/>
            <person name="Xiao Z.Y."/>
            <person name="Nan H."/>
            <person name="Yue Y."/>
            <person name="Zhu X.G."/>
            <person name="Wu Y."/>
            <person name="Hong X.N."/>
            <person name="Fan G.Y."/>
            <person name="Tong Y."/>
            <person name="Zhang D."/>
            <person name="Mao C.L."/>
            <person name="Liu Y.L."/>
            <person name="Hao S.J."/>
            <person name="Liu W.Q."/>
            <person name="Lv M.Q."/>
            <person name="Zhang H.B."/>
            <person name="Liu Y."/>
            <person name="Hu-Tang G.R."/>
            <person name="Wang J.P."/>
            <person name="Wang J.H."/>
            <person name="Sun Y.H."/>
            <person name="Ni S.B."/>
            <person name="Chen W.B."/>
            <person name="Zhang X.C."/>
            <person name="Jiao Y.N."/>
            <person name="Eichler E.E."/>
            <person name="Li G.H."/>
            <person name="Liu X."/>
            <person name="Gao L.Z."/>
        </authorList>
    </citation>
    <scope>NUCLEOTIDE SEQUENCE [LARGE SCALE GENOMIC DNA]</scope>
    <source>
        <strain evidence="2">cv. GT1</strain>
        <tissue evidence="1">Leaf</tissue>
    </source>
</reference>
<dbReference type="EMBL" id="JAAGAX010000511">
    <property type="protein sequence ID" value="KAF2281722.1"/>
    <property type="molecule type" value="Genomic_DNA"/>
</dbReference>
<evidence type="ECO:0000313" key="2">
    <source>
        <dbReference type="Proteomes" id="UP000467840"/>
    </source>
</evidence>